<feature type="region of interest" description="Disordered" evidence="6">
    <location>
        <begin position="203"/>
        <end position="248"/>
    </location>
</feature>
<feature type="compositionally biased region" description="Polar residues" evidence="6">
    <location>
        <begin position="206"/>
        <end position="216"/>
    </location>
</feature>
<evidence type="ECO:0000313" key="10">
    <source>
        <dbReference type="Proteomes" id="UP001557470"/>
    </source>
</evidence>
<reference evidence="9 10" key="1">
    <citation type="submission" date="2024-06" db="EMBL/GenBank/DDBJ databases">
        <authorList>
            <person name="Pan Q."/>
            <person name="Wen M."/>
            <person name="Jouanno E."/>
            <person name="Zahm M."/>
            <person name="Klopp C."/>
            <person name="Cabau C."/>
            <person name="Louis A."/>
            <person name="Berthelot C."/>
            <person name="Parey E."/>
            <person name="Roest Crollius H."/>
            <person name="Montfort J."/>
            <person name="Robinson-Rechavi M."/>
            <person name="Bouchez O."/>
            <person name="Lampietro C."/>
            <person name="Lopez Roques C."/>
            <person name="Donnadieu C."/>
            <person name="Postlethwait J."/>
            <person name="Bobe J."/>
            <person name="Verreycken H."/>
            <person name="Guiguen Y."/>
        </authorList>
    </citation>
    <scope>NUCLEOTIDE SEQUENCE [LARGE SCALE GENOMIC DNA]</scope>
    <source>
        <strain evidence="9">Up_M1</strain>
        <tissue evidence="9">Testis</tissue>
    </source>
</reference>
<evidence type="ECO:0000256" key="5">
    <source>
        <dbReference type="PROSITE-ProRule" id="PRU00302"/>
    </source>
</evidence>
<evidence type="ECO:0000259" key="8">
    <source>
        <dbReference type="PROSITE" id="PS50923"/>
    </source>
</evidence>
<keyword evidence="2 5" id="KW-0768">Sushi</keyword>
<evidence type="ECO:0000256" key="6">
    <source>
        <dbReference type="SAM" id="MobiDB-lite"/>
    </source>
</evidence>
<organism evidence="9 10">
    <name type="scientific">Umbra pygmaea</name>
    <name type="common">Eastern mudminnow</name>
    <dbReference type="NCBI Taxonomy" id="75934"/>
    <lineage>
        <taxon>Eukaryota</taxon>
        <taxon>Metazoa</taxon>
        <taxon>Chordata</taxon>
        <taxon>Craniata</taxon>
        <taxon>Vertebrata</taxon>
        <taxon>Euteleostomi</taxon>
        <taxon>Actinopterygii</taxon>
        <taxon>Neopterygii</taxon>
        <taxon>Teleostei</taxon>
        <taxon>Protacanthopterygii</taxon>
        <taxon>Esociformes</taxon>
        <taxon>Umbridae</taxon>
        <taxon>Umbra</taxon>
    </lineage>
</organism>
<name>A0ABD0WAY0_UMBPY</name>
<feature type="chain" id="PRO_5044866730" description="Sushi domain-containing protein" evidence="7">
    <location>
        <begin position="22"/>
        <end position="342"/>
    </location>
</feature>
<dbReference type="Gene3D" id="2.10.70.10">
    <property type="entry name" value="Complement Module, domain 1"/>
    <property type="match status" value="4"/>
</dbReference>
<feature type="disulfide bond" evidence="5">
    <location>
        <begin position="150"/>
        <end position="193"/>
    </location>
</feature>
<dbReference type="SUPFAM" id="SSF57535">
    <property type="entry name" value="Complement control module/SCR domain"/>
    <property type="match status" value="4"/>
</dbReference>
<feature type="domain" description="Sushi" evidence="8">
    <location>
        <begin position="85"/>
        <end position="145"/>
    </location>
</feature>
<proteinExistence type="predicted"/>
<evidence type="ECO:0000256" key="3">
    <source>
        <dbReference type="ARBA" id="ARBA00022729"/>
    </source>
</evidence>
<evidence type="ECO:0000256" key="1">
    <source>
        <dbReference type="ARBA" id="ARBA00004328"/>
    </source>
</evidence>
<dbReference type="EMBL" id="JAGEUA010000009">
    <property type="protein sequence ID" value="KAL0966785.1"/>
    <property type="molecule type" value="Genomic_DNA"/>
</dbReference>
<feature type="domain" description="Sushi" evidence="8">
    <location>
        <begin position="148"/>
        <end position="206"/>
    </location>
</feature>
<dbReference type="CDD" id="cd00033">
    <property type="entry name" value="CCP"/>
    <property type="match status" value="4"/>
</dbReference>
<comment type="subcellular location">
    <subcellularLocation>
        <location evidence="1">Virion</location>
    </subcellularLocation>
</comment>
<evidence type="ECO:0000256" key="7">
    <source>
        <dbReference type="SAM" id="SignalP"/>
    </source>
</evidence>
<dbReference type="PANTHER" id="PTHR45785">
    <property type="entry name" value="COMPLEMENT FACTOR H-RELATED"/>
    <property type="match status" value="1"/>
</dbReference>
<dbReference type="InterPro" id="IPR000436">
    <property type="entry name" value="Sushi_SCR_CCP_dom"/>
</dbReference>
<keyword evidence="3 7" id="KW-0732">Signal</keyword>
<dbReference type="AlphaFoldDB" id="A0ABD0WAY0"/>
<dbReference type="PANTHER" id="PTHR45785:SF2">
    <property type="entry name" value="COMPLEMENT FACTOR H-RELATED"/>
    <property type="match status" value="1"/>
</dbReference>
<protein>
    <recommendedName>
        <fullName evidence="8">Sushi domain-containing protein</fullName>
    </recommendedName>
</protein>
<comment type="caution">
    <text evidence="9">The sequence shown here is derived from an EMBL/GenBank/DDBJ whole genome shotgun (WGS) entry which is preliminary data.</text>
</comment>
<keyword evidence="10" id="KW-1185">Reference proteome</keyword>
<dbReference type="SMART" id="SM00032">
    <property type="entry name" value="CCP"/>
    <property type="match status" value="4"/>
</dbReference>
<sequence>MGEAKCLNFVLLLWVLGTVNAEPDRCEKPNLINGYFNSDEETYQEDTTLYYACNKGYKPVAEEWWGITQCNNNKWTPTPQCIEENDCIPPDIPNAKVTNNDKDVDGFYRNGKNIRWECDDIYNMVGSPTSKCENGIWKQLPTCTEKDDLCDEPTQVDNAVITHKYQDKFTEGYTVSYKCEESYTMSGTESIVCINKGWTPGPTCSPPTTEDTSTGEEANKPTARPKQRGSGNGQGAQRPTARPSGPFVSVDRCGEHPNVLDGDVVSTTPTSLMYKCSRYYKLQGSALVKCQSNGAWSDKPVCKKPCTVFPTTFIQLDLTIVQRVAKYQKIIIIGWILNKTFF</sequence>
<comment type="caution">
    <text evidence="5">Lacks conserved residue(s) required for the propagation of feature annotation.</text>
</comment>
<evidence type="ECO:0000256" key="4">
    <source>
        <dbReference type="ARBA" id="ARBA00023157"/>
    </source>
</evidence>
<evidence type="ECO:0000313" key="9">
    <source>
        <dbReference type="EMBL" id="KAL0966785.1"/>
    </source>
</evidence>
<dbReference type="Pfam" id="PF00084">
    <property type="entry name" value="Sushi"/>
    <property type="match status" value="4"/>
</dbReference>
<dbReference type="Proteomes" id="UP001557470">
    <property type="component" value="Unassembled WGS sequence"/>
</dbReference>
<dbReference type="InterPro" id="IPR035976">
    <property type="entry name" value="Sushi/SCR/CCP_sf"/>
</dbReference>
<dbReference type="InterPro" id="IPR051503">
    <property type="entry name" value="ComplSys_Reg/VirEntry_Med"/>
</dbReference>
<keyword evidence="4 5" id="KW-1015">Disulfide bond</keyword>
<feature type="domain" description="Sushi" evidence="8">
    <location>
        <begin position="24"/>
        <end position="83"/>
    </location>
</feature>
<feature type="signal peptide" evidence="7">
    <location>
        <begin position="1"/>
        <end position="21"/>
    </location>
</feature>
<accession>A0ABD0WAY0</accession>
<dbReference type="PROSITE" id="PS50923">
    <property type="entry name" value="SUSHI"/>
    <property type="match status" value="4"/>
</dbReference>
<feature type="domain" description="Sushi" evidence="8">
    <location>
        <begin position="251"/>
        <end position="304"/>
    </location>
</feature>
<evidence type="ECO:0000256" key="2">
    <source>
        <dbReference type="ARBA" id="ARBA00022659"/>
    </source>
</evidence>
<gene>
    <name evidence="9" type="ORF">UPYG_G00300090</name>
</gene>